<dbReference type="InterPro" id="IPR001387">
    <property type="entry name" value="Cro/C1-type_HTH"/>
</dbReference>
<dbReference type="InterPro" id="IPR010057">
    <property type="entry name" value="Transcription_activator_Rgg_C"/>
</dbReference>
<proteinExistence type="predicted"/>
<dbReference type="AlphaFoldDB" id="A0A2T5DFH4"/>
<comment type="caution">
    <text evidence="2">The sequence shown here is derived from an EMBL/GenBank/DDBJ whole genome shotgun (WGS) entry which is preliminary data.</text>
</comment>
<dbReference type="Pfam" id="PF21259">
    <property type="entry name" value="Rgg_C"/>
    <property type="match status" value="1"/>
</dbReference>
<dbReference type="InterPro" id="IPR053163">
    <property type="entry name" value="HTH-type_regulator_Rgg"/>
</dbReference>
<dbReference type="SUPFAM" id="SSF47413">
    <property type="entry name" value="lambda repressor-like DNA-binding domains"/>
    <property type="match status" value="1"/>
</dbReference>
<dbReference type="RefSeq" id="WP_019724440.1">
    <property type="nucleotide sequence ID" value="NZ_JADNDD010000004.1"/>
</dbReference>
<dbReference type="Gene3D" id="1.25.40.10">
    <property type="entry name" value="Tetratricopeptide repeat domain"/>
    <property type="match status" value="1"/>
</dbReference>
<feature type="domain" description="HTH-type transcriptional regulator Rgg C-terminal" evidence="1">
    <location>
        <begin position="141"/>
        <end position="282"/>
    </location>
</feature>
<sequence>MKTYGRTMKEIRLSKGILLKELIDEQLSMSLLSQFENEKTTISCERFHRLLSKLEVTFDEFIWIQTGNIFSASQLEIIEYVEYMDIESITEWAKLEAKYHELQNYYHDNYSLELDHLLQLFRFDLAMKKGIIEGTPLLTSYQKHSHYLDSAKHYLLNTETWGVYELKLFTRIAVGMEPALLFRCLKIAIKKGQRFAKISGNKDILYQTFPTIFSAFCLVKEVAYAKNTFELWKTRVFEDEHIEQAVFLPFYEGWIAFLEDDLALAHRLMDQSLNHLETLGMLKSLTGYRRFKQLILTNEFPGIIVNDPLFGEFFDVKNY</sequence>
<dbReference type="GO" id="GO:0003677">
    <property type="term" value="F:DNA binding"/>
    <property type="evidence" value="ECO:0007669"/>
    <property type="project" value="InterPro"/>
</dbReference>
<dbReference type="InterPro" id="IPR011990">
    <property type="entry name" value="TPR-like_helical_dom_sf"/>
</dbReference>
<name>A0A2T5DFH4_ENTMU</name>
<gene>
    <name evidence="2" type="ORF">C6N14_02265</name>
</gene>
<evidence type="ECO:0000313" key="2">
    <source>
        <dbReference type="EMBL" id="PTO36931.1"/>
    </source>
</evidence>
<dbReference type="EMBL" id="PYGR01000005">
    <property type="protein sequence ID" value="PTO36931.1"/>
    <property type="molecule type" value="Genomic_DNA"/>
</dbReference>
<dbReference type="InterPro" id="IPR010982">
    <property type="entry name" value="Lambda_DNA-bd_dom_sf"/>
</dbReference>
<dbReference type="NCBIfam" id="TIGR01716">
    <property type="entry name" value="RGG_Cterm"/>
    <property type="match status" value="1"/>
</dbReference>
<dbReference type="Proteomes" id="UP000244022">
    <property type="component" value="Unassembled WGS sequence"/>
</dbReference>
<accession>A0A2T5DFH4</accession>
<evidence type="ECO:0000259" key="1">
    <source>
        <dbReference type="Pfam" id="PF21259"/>
    </source>
</evidence>
<organism evidence="2 3">
    <name type="scientific">Enterococcus mundtii</name>
    <dbReference type="NCBI Taxonomy" id="53346"/>
    <lineage>
        <taxon>Bacteria</taxon>
        <taxon>Bacillati</taxon>
        <taxon>Bacillota</taxon>
        <taxon>Bacilli</taxon>
        <taxon>Lactobacillales</taxon>
        <taxon>Enterococcaceae</taxon>
        <taxon>Enterococcus</taxon>
    </lineage>
</organism>
<dbReference type="PANTHER" id="PTHR37038">
    <property type="entry name" value="TRANSCRIPTIONAL REGULATOR-RELATED"/>
    <property type="match status" value="1"/>
</dbReference>
<dbReference type="CDD" id="cd00093">
    <property type="entry name" value="HTH_XRE"/>
    <property type="match status" value="1"/>
</dbReference>
<evidence type="ECO:0000313" key="3">
    <source>
        <dbReference type="Proteomes" id="UP000244022"/>
    </source>
</evidence>
<reference evidence="2 3" key="1">
    <citation type="submission" date="2018-03" db="EMBL/GenBank/DDBJ databases">
        <title>Draft genome sequences of four Enterococcus mundtii strains isolated from beef slaughterhouses in Kenya.</title>
        <authorList>
            <person name="Wambui J."/>
            <person name="Stevens M."/>
            <person name="Njage P."/>
            <person name="Stephan R."/>
            <person name="Tasara T."/>
        </authorList>
    </citation>
    <scope>NUCLEOTIDE SEQUENCE [LARGE SCALE GENOMIC DNA]</scope>
    <source>
        <strain evidence="2 3">H18-EM</strain>
    </source>
</reference>
<protein>
    <submittedName>
        <fullName evidence="2">XRE family transcriptional regulator</fullName>
    </submittedName>
</protein>